<dbReference type="Gene3D" id="3.60.15.10">
    <property type="entry name" value="Ribonuclease Z/Hydroxyacylglutathione hydrolase-like"/>
    <property type="match status" value="1"/>
</dbReference>
<keyword evidence="1" id="KW-0812">Transmembrane</keyword>
<dbReference type="InterPro" id="IPR036866">
    <property type="entry name" value="RibonucZ/Hydroxyglut_hydro"/>
</dbReference>
<dbReference type="PANTHER" id="PTHR39189:SF1">
    <property type="entry name" value="UPF0173 METAL-DEPENDENT HYDROLASE YTKL"/>
    <property type="match status" value="1"/>
</dbReference>
<keyword evidence="3" id="KW-1185">Reference proteome</keyword>
<evidence type="ECO:0000313" key="3">
    <source>
        <dbReference type="Proteomes" id="UP000287247"/>
    </source>
</evidence>
<proteinExistence type="predicted"/>
<protein>
    <recommendedName>
        <fullName evidence="4">Zn-dependent hydrolase</fullName>
    </recommendedName>
</protein>
<dbReference type="Pfam" id="PF13483">
    <property type="entry name" value="Lactamase_B_3"/>
    <property type="match status" value="1"/>
</dbReference>
<evidence type="ECO:0000313" key="2">
    <source>
        <dbReference type="EMBL" id="GBF80200.1"/>
    </source>
</evidence>
<feature type="transmembrane region" description="Helical" evidence="1">
    <location>
        <begin position="37"/>
        <end position="57"/>
    </location>
</feature>
<dbReference type="EMBL" id="BDQK01000006">
    <property type="protein sequence ID" value="GBF80200.1"/>
    <property type="molecule type" value="Genomic_DNA"/>
</dbReference>
<evidence type="ECO:0008006" key="4">
    <source>
        <dbReference type="Google" id="ProtNLM"/>
    </source>
</evidence>
<evidence type="ECO:0000256" key="1">
    <source>
        <dbReference type="SAM" id="Phobius"/>
    </source>
</evidence>
<gene>
    <name evidence="2" type="ORF">AsFPU1_1601</name>
</gene>
<accession>A0A401IG84</accession>
<organism evidence="2 3">
    <name type="scientific">Aphanothece sacrum FPU1</name>
    <dbReference type="NCBI Taxonomy" id="1920663"/>
    <lineage>
        <taxon>Bacteria</taxon>
        <taxon>Bacillati</taxon>
        <taxon>Cyanobacteriota</taxon>
        <taxon>Cyanophyceae</taxon>
        <taxon>Oscillatoriophycideae</taxon>
        <taxon>Chroococcales</taxon>
        <taxon>Aphanothecaceae</taxon>
        <taxon>Aphanothece</taxon>
    </lineage>
</organism>
<dbReference type="SUPFAM" id="SSF56281">
    <property type="entry name" value="Metallo-hydrolase/oxidoreductase"/>
    <property type="match status" value="1"/>
</dbReference>
<dbReference type="Proteomes" id="UP000287247">
    <property type="component" value="Unassembled WGS sequence"/>
</dbReference>
<dbReference type="AlphaFoldDB" id="A0A401IG84"/>
<keyword evidence="1" id="KW-1133">Transmembrane helix</keyword>
<name>A0A401IG84_APHSA</name>
<comment type="caution">
    <text evidence="2">The sequence shown here is derived from an EMBL/GenBank/DDBJ whole genome shotgun (WGS) entry which is preliminary data.</text>
</comment>
<sequence>MRESGNPNKPAPFSYPIHAFWLKWESLAGRKMKRRQLIRYAGASAIAATGIPLVSHFQPTLAQSKDSLLVQYLGHTSFLFTGGGLRILANPFRAIGCTAGYRLPKVEADLVIISSQLWDEGAAENLPGNPKVLYESGVYEINGLRIQGIGSPHDRKEGKQFGQNVAWRWTQGGIRVVHLGGAASPINIEQKILLGTPDLALIPVGGGPKAYTPEEGKKAMEILRPKIMIPTHYLTSAADKKACDLAPIQNFLELVKEMNVKEINDNQLRLKSSDLPKEGTLVRILNYKPVLKK</sequence>
<reference evidence="3" key="1">
    <citation type="submission" date="2017-05" db="EMBL/GenBank/DDBJ databases">
        <title>Physiological properties and genetic analysis related to exopolysaccharide production of fresh-water unicellular cyanobacterium Aphanothece sacrum, Suizenji Nori, that has been cultured as a food source in Japan.</title>
        <authorList>
            <person name="Kanesaki Y."/>
            <person name="Yoshikawa S."/>
            <person name="Ohki K."/>
        </authorList>
    </citation>
    <scope>NUCLEOTIDE SEQUENCE [LARGE SCALE GENOMIC DNA]</scope>
    <source>
        <strain evidence="3">FPU1</strain>
    </source>
</reference>
<dbReference type="PANTHER" id="PTHR39189">
    <property type="entry name" value="UPF0173 METAL-DEPENDENT HYDROLASE YTKL"/>
    <property type="match status" value="1"/>
</dbReference>
<keyword evidence="1" id="KW-0472">Membrane</keyword>